<dbReference type="AlphaFoldDB" id="A0AAV2U038"/>
<proteinExistence type="predicted"/>
<dbReference type="EMBL" id="CAXLJL010000933">
    <property type="protein sequence ID" value="CAL5141766.1"/>
    <property type="molecule type" value="Genomic_DNA"/>
</dbReference>
<name>A0AAV2U038_CALDB</name>
<evidence type="ECO:0000313" key="1">
    <source>
        <dbReference type="EMBL" id="CAL5141766.1"/>
    </source>
</evidence>
<protein>
    <submittedName>
        <fullName evidence="1">Uncharacterized protein</fullName>
    </submittedName>
</protein>
<accession>A0AAV2U038</accession>
<comment type="caution">
    <text evidence="1">The sequence shown here is derived from an EMBL/GenBank/DDBJ whole genome shotgun (WGS) entry which is preliminary data.</text>
</comment>
<sequence length="136" mass="14971">MCDSADLCTLADWTIQPNKIFPHKTGIYNELTADCLIRIPPWLLVQIYKQQSGCRAGLPFSSNKSNMECVRSRGQDITLGVGVRTKETAVSDQFENGAKKNEPQLQACGTTVGRPSVVQVERPPVYFLTRGTSAPL</sequence>
<gene>
    <name evidence="1" type="ORF">CDAUBV1_LOCUS17085</name>
</gene>
<evidence type="ECO:0000313" key="2">
    <source>
        <dbReference type="Proteomes" id="UP001497525"/>
    </source>
</evidence>
<organism evidence="1 2">
    <name type="scientific">Calicophoron daubneyi</name>
    <name type="common">Rumen fluke</name>
    <name type="synonym">Paramphistomum daubneyi</name>
    <dbReference type="NCBI Taxonomy" id="300641"/>
    <lineage>
        <taxon>Eukaryota</taxon>
        <taxon>Metazoa</taxon>
        <taxon>Spiralia</taxon>
        <taxon>Lophotrochozoa</taxon>
        <taxon>Platyhelminthes</taxon>
        <taxon>Trematoda</taxon>
        <taxon>Digenea</taxon>
        <taxon>Plagiorchiida</taxon>
        <taxon>Pronocephalata</taxon>
        <taxon>Paramphistomoidea</taxon>
        <taxon>Paramphistomidae</taxon>
        <taxon>Calicophoron</taxon>
    </lineage>
</organism>
<dbReference type="Proteomes" id="UP001497525">
    <property type="component" value="Unassembled WGS sequence"/>
</dbReference>
<reference evidence="1" key="1">
    <citation type="submission" date="2024-06" db="EMBL/GenBank/DDBJ databases">
        <authorList>
            <person name="Liu X."/>
            <person name="Lenzi L."/>
            <person name="Haldenby T S."/>
            <person name="Uol C."/>
        </authorList>
    </citation>
    <scope>NUCLEOTIDE SEQUENCE</scope>
</reference>